<keyword evidence="6 8" id="KW-1133">Transmembrane helix</keyword>
<feature type="transmembrane region" description="Helical" evidence="8">
    <location>
        <begin position="389"/>
        <end position="411"/>
    </location>
</feature>
<dbReference type="EMBL" id="LGHJ01000007">
    <property type="protein sequence ID" value="KPL78017.1"/>
    <property type="molecule type" value="Genomic_DNA"/>
</dbReference>
<feature type="transmembrane region" description="Helical" evidence="8">
    <location>
        <begin position="417"/>
        <end position="434"/>
    </location>
</feature>
<evidence type="ECO:0000313" key="9">
    <source>
        <dbReference type="EMBL" id="KPL78017.1"/>
    </source>
</evidence>
<comment type="subcellular location">
    <subcellularLocation>
        <location evidence="1">Cell membrane</location>
        <topology evidence="1">Multi-pass membrane protein</topology>
    </subcellularLocation>
</comment>
<accession>A0A0P6XX96</accession>
<keyword evidence="2" id="KW-1003">Cell membrane</keyword>
<feature type="transmembrane region" description="Helical" evidence="8">
    <location>
        <begin position="133"/>
        <end position="153"/>
    </location>
</feature>
<comment type="caution">
    <text evidence="9">The sequence shown here is derived from an EMBL/GenBank/DDBJ whole genome shotgun (WGS) entry which is preliminary data.</text>
</comment>
<feature type="transmembrane region" description="Helical" evidence="8">
    <location>
        <begin position="105"/>
        <end position="126"/>
    </location>
</feature>
<evidence type="ECO:0000256" key="8">
    <source>
        <dbReference type="SAM" id="Phobius"/>
    </source>
</evidence>
<feature type="transmembrane region" description="Helical" evidence="8">
    <location>
        <begin position="81"/>
        <end position="99"/>
    </location>
</feature>
<feature type="transmembrane region" description="Helical" evidence="8">
    <location>
        <begin position="234"/>
        <end position="256"/>
    </location>
</feature>
<gene>
    <name evidence="9" type="ORF">AC812_02025</name>
</gene>
<feature type="transmembrane region" description="Helical" evidence="8">
    <location>
        <begin position="15"/>
        <end position="36"/>
    </location>
</feature>
<keyword evidence="4" id="KW-0808">Transferase</keyword>
<dbReference type="GO" id="GO:0016763">
    <property type="term" value="F:pentosyltransferase activity"/>
    <property type="evidence" value="ECO:0007669"/>
    <property type="project" value="TreeGrafter"/>
</dbReference>
<evidence type="ECO:0000256" key="6">
    <source>
        <dbReference type="ARBA" id="ARBA00022989"/>
    </source>
</evidence>
<evidence type="ECO:0000256" key="3">
    <source>
        <dbReference type="ARBA" id="ARBA00022676"/>
    </source>
</evidence>
<evidence type="ECO:0000256" key="2">
    <source>
        <dbReference type="ARBA" id="ARBA00022475"/>
    </source>
</evidence>
<reference evidence="9 10" key="1">
    <citation type="submission" date="2015-07" db="EMBL/GenBank/DDBJ databases">
        <title>Draft genome of Bellilinea caldifistulae DSM 17877.</title>
        <authorList>
            <person name="Hemp J."/>
            <person name="Ward L.M."/>
            <person name="Pace L.A."/>
            <person name="Fischer W.W."/>
        </authorList>
    </citation>
    <scope>NUCLEOTIDE SEQUENCE [LARGE SCALE GENOMIC DNA]</scope>
    <source>
        <strain evidence="9 10">GOMI-1</strain>
    </source>
</reference>
<dbReference type="STRING" id="360411.AC812_02025"/>
<dbReference type="GO" id="GO:0005886">
    <property type="term" value="C:plasma membrane"/>
    <property type="evidence" value="ECO:0007669"/>
    <property type="project" value="UniProtKB-SubCell"/>
</dbReference>
<keyword evidence="7 8" id="KW-0472">Membrane</keyword>
<name>A0A0P6XX96_9CHLR</name>
<dbReference type="PANTHER" id="PTHR33908">
    <property type="entry name" value="MANNOSYLTRANSFERASE YKCB-RELATED"/>
    <property type="match status" value="1"/>
</dbReference>
<evidence type="ECO:0000256" key="7">
    <source>
        <dbReference type="ARBA" id="ARBA00023136"/>
    </source>
</evidence>
<evidence type="ECO:0000256" key="1">
    <source>
        <dbReference type="ARBA" id="ARBA00004651"/>
    </source>
</evidence>
<dbReference type="InterPro" id="IPR050297">
    <property type="entry name" value="LipidA_mod_glycosyltrf_83"/>
</dbReference>
<evidence type="ECO:0000313" key="10">
    <source>
        <dbReference type="Proteomes" id="UP000050514"/>
    </source>
</evidence>
<keyword evidence="10" id="KW-1185">Reference proteome</keyword>
<feature type="transmembrane region" description="Helical" evidence="8">
    <location>
        <begin position="189"/>
        <end position="222"/>
    </location>
</feature>
<dbReference type="PANTHER" id="PTHR33908:SF11">
    <property type="entry name" value="MEMBRANE PROTEIN"/>
    <property type="match status" value="1"/>
</dbReference>
<dbReference type="AlphaFoldDB" id="A0A0P6XX96"/>
<dbReference type="GO" id="GO:0009103">
    <property type="term" value="P:lipopolysaccharide biosynthetic process"/>
    <property type="evidence" value="ECO:0007669"/>
    <property type="project" value="UniProtKB-ARBA"/>
</dbReference>
<feature type="transmembrane region" description="Helical" evidence="8">
    <location>
        <begin position="159"/>
        <end position="177"/>
    </location>
</feature>
<organism evidence="9 10">
    <name type="scientific">Bellilinea caldifistulae</name>
    <dbReference type="NCBI Taxonomy" id="360411"/>
    <lineage>
        <taxon>Bacteria</taxon>
        <taxon>Bacillati</taxon>
        <taxon>Chloroflexota</taxon>
        <taxon>Anaerolineae</taxon>
        <taxon>Anaerolineales</taxon>
        <taxon>Anaerolineaceae</taxon>
        <taxon>Bellilinea</taxon>
    </lineage>
</organism>
<evidence type="ECO:0000256" key="5">
    <source>
        <dbReference type="ARBA" id="ARBA00022692"/>
    </source>
</evidence>
<keyword evidence="5 8" id="KW-0812">Transmembrane</keyword>
<dbReference type="RefSeq" id="WP_061916549.1">
    <property type="nucleotide sequence ID" value="NZ_DF967971.1"/>
</dbReference>
<evidence type="ECO:0000256" key="4">
    <source>
        <dbReference type="ARBA" id="ARBA00022679"/>
    </source>
</evidence>
<sequence>MRNFYLWISDNKNTLKILIIITTLSVMVRIGAALFLGNQINDMPGVSDQISYHTLGIRLSQGWGFTFDRPWWPATQAGEPTAHWSYLFSFFVAAIYWLFGPHPLMVRLMQALIVGVLHPVLIFSIGKLSFNSFVGLLAAAITAVYIYFVYYSATLMTEPFYITGILVILLISIWITRNSDRIMQNRRQSILFAILLGISTSLTILLRQAFILFLPFLYLWLLFVLKKKYFASTIRFSAISFLVILMFILPFTIYNYERFGQFVLLNTNAGFAFYWANHPIYGTHFEGILTQSTYLDLLPKELYGLNEAALDSELLKRGMQFVFQEPVRYILLSLSRIPVYFMFWPSPHSSILSNISRVGSFGLFLPFMLLGIITTLARKGEKKVNIYSPVFLIFLFIVIYSLIHIFTWTLIRYRLPVDAVLILFAAVGVSELFLKIQNGKAFKHS</sequence>
<protein>
    <submittedName>
        <fullName evidence="9">Uncharacterized protein</fullName>
    </submittedName>
</protein>
<dbReference type="OrthoDB" id="153251at2"/>
<proteinExistence type="predicted"/>
<keyword evidence="3" id="KW-0328">Glycosyltransferase</keyword>
<feature type="transmembrane region" description="Helical" evidence="8">
    <location>
        <begin position="326"/>
        <end position="343"/>
    </location>
</feature>
<dbReference type="Proteomes" id="UP000050514">
    <property type="component" value="Unassembled WGS sequence"/>
</dbReference>
<feature type="transmembrane region" description="Helical" evidence="8">
    <location>
        <begin position="355"/>
        <end position="377"/>
    </location>
</feature>